<reference evidence="1" key="1">
    <citation type="submission" date="2025-08" db="UniProtKB">
        <authorList>
            <consortium name="Ensembl"/>
        </authorList>
    </citation>
    <scope>IDENTIFICATION</scope>
</reference>
<sequence>MSNQPPVCLQLYGEKVFLAGYTDHDFLKSMLKLSDSSWTNVTASPAGNNEIVMDQRSRMNGTCIKYSSTISYILLMFSFFCCSFPELNMTSQFQVLPSCDGCMVLNINATSTNLKRALEVMKMSYTDMPDELSAHALYILGLKKSLS</sequence>
<dbReference type="InterPro" id="IPR012674">
    <property type="entry name" value="Calycin"/>
</dbReference>
<proteinExistence type="predicted"/>
<accession>A0A3Q2EGL0</accession>
<dbReference type="Proteomes" id="UP000265020">
    <property type="component" value="Unassembled WGS sequence"/>
</dbReference>
<protein>
    <submittedName>
        <fullName evidence="1">Uncharacterized protein</fullName>
    </submittedName>
</protein>
<dbReference type="Gene3D" id="2.40.128.20">
    <property type="match status" value="1"/>
</dbReference>
<dbReference type="AlphaFoldDB" id="A0A3Q2EGL0"/>
<evidence type="ECO:0000313" key="2">
    <source>
        <dbReference type="Proteomes" id="UP000265020"/>
    </source>
</evidence>
<dbReference type="STRING" id="28743.ENSCVAP00000031648"/>
<name>A0A3Q2EGL0_CYPVA</name>
<dbReference type="Ensembl" id="ENSCVAT00000026696.1">
    <property type="protein sequence ID" value="ENSCVAP00000031648.1"/>
    <property type="gene ID" value="ENSCVAG00000021066.1"/>
</dbReference>
<reference evidence="1" key="2">
    <citation type="submission" date="2025-09" db="UniProtKB">
        <authorList>
            <consortium name="Ensembl"/>
        </authorList>
    </citation>
    <scope>IDENTIFICATION</scope>
</reference>
<evidence type="ECO:0000313" key="1">
    <source>
        <dbReference type="Ensembl" id="ENSCVAP00000031648.1"/>
    </source>
</evidence>
<organism evidence="1 2">
    <name type="scientific">Cyprinodon variegatus</name>
    <name type="common">Sheepshead minnow</name>
    <dbReference type="NCBI Taxonomy" id="28743"/>
    <lineage>
        <taxon>Eukaryota</taxon>
        <taxon>Metazoa</taxon>
        <taxon>Chordata</taxon>
        <taxon>Craniata</taxon>
        <taxon>Vertebrata</taxon>
        <taxon>Euteleostomi</taxon>
        <taxon>Actinopterygii</taxon>
        <taxon>Neopterygii</taxon>
        <taxon>Teleostei</taxon>
        <taxon>Neoteleostei</taxon>
        <taxon>Acanthomorphata</taxon>
        <taxon>Ovalentaria</taxon>
        <taxon>Atherinomorphae</taxon>
        <taxon>Cyprinodontiformes</taxon>
        <taxon>Cyprinodontidae</taxon>
        <taxon>Cyprinodon</taxon>
    </lineage>
</organism>
<keyword evidence="2" id="KW-1185">Reference proteome</keyword>